<feature type="region of interest" description="Disordered" evidence="2">
    <location>
        <begin position="534"/>
        <end position="559"/>
    </location>
</feature>
<comment type="caution">
    <text evidence="4">The sequence shown here is derived from an EMBL/GenBank/DDBJ whole genome shotgun (WGS) entry which is preliminary data.</text>
</comment>
<keyword evidence="5" id="KW-1185">Reference proteome</keyword>
<evidence type="ECO:0000313" key="4">
    <source>
        <dbReference type="EMBL" id="TVO73423.1"/>
    </source>
</evidence>
<dbReference type="PROSITE" id="PS50005">
    <property type="entry name" value="TPR"/>
    <property type="match status" value="1"/>
</dbReference>
<gene>
    <name evidence="4" type="ORF">FHP88_11075</name>
</gene>
<proteinExistence type="predicted"/>
<organism evidence="4 5">
    <name type="scientific">Sedimenticola selenatireducens</name>
    <dbReference type="NCBI Taxonomy" id="191960"/>
    <lineage>
        <taxon>Bacteria</taxon>
        <taxon>Pseudomonadati</taxon>
        <taxon>Pseudomonadota</taxon>
        <taxon>Gammaproteobacteria</taxon>
        <taxon>Chromatiales</taxon>
        <taxon>Sedimenticolaceae</taxon>
        <taxon>Sedimenticola</taxon>
    </lineage>
</organism>
<evidence type="ECO:0000256" key="1">
    <source>
        <dbReference type="PROSITE-ProRule" id="PRU00339"/>
    </source>
</evidence>
<dbReference type="OrthoDB" id="549777at2"/>
<dbReference type="InterPro" id="IPR019734">
    <property type="entry name" value="TPR_rpt"/>
</dbReference>
<dbReference type="EMBL" id="VMNH01000013">
    <property type="protein sequence ID" value="TVO73423.1"/>
    <property type="molecule type" value="Genomic_DNA"/>
</dbReference>
<evidence type="ECO:0000256" key="2">
    <source>
        <dbReference type="SAM" id="MobiDB-lite"/>
    </source>
</evidence>
<name>A0A558DQQ8_9GAMM</name>
<keyword evidence="3" id="KW-0732">Signal</keyword>
<feature type="signal peptide" evidence="3">
    <location>
        <begin position="1"/>
        <end position="22"/>
    </location>
</feature>
<dbReference type="Proteomes" id="UP000316649">
    <property type="component" value="Unassembled WGS sequence"/>
</dbReference>
<feature type="repeat" description="TPR" evidence="1">
    <location>
        <begin position="573"/>
        <end position="606"/>
    </location>
</feature>
<dbReference type="AlphaFoldDB" id="A0A558DQQ8"/>
<evidence type="ECO:0000313" key="5">
    <source>
        <dbReference type="Proteomes" id="UP000316649"/>
    </source>
</evidence>
<reference evidence="4 5" key="1">
    <citation type="submission" date="2019-07" db="EMBL/GenBank/DDBJ databases">
        <title>The pathways for chlorine oxyanion respiration interact through the shared metabolite chlorate.</title>
        <authorList>
            <person name="Barnum T.P."/>
            <person name="Cheng Y."/>
            <person name="Hill K.A."/>
            <person name="Lucas L.N."/>
            <person name="Carlson H.K."/>
            <person name="Coates J.D."/>
        </authorList>
    </citation>
    <scope>NUCLEOTIDE SEQUENCE [LARGE SCALE GENOMIC DNA]</scope>
    <source>
        <strain evidence="4 5">BK-1</strain>
    </source>
</reference>
<protein>
    <submittedName>
        <fullName evidence="4">Uncharacterized protein</fullName>
    </submittedName>
</protein>
<feature type="chain" id="PRO_5021960265" evidence="3">
    <location>
        <begin position="23"/>
        <end position="624"/>
    </location>
</feature>
<evidence type="ECO:0000256" key="3">
    <source>
        <dbReference type="SAM" id="SignalP"/>
    </source>
</evidence>
<sequence length="624" mass="69295">MNKNIGSLLLSCLLFLPAWVSADVPTDWKQITHGGLTFSMPADWVPIKERDFEGQWGIKDDEKRQAVVFSIARERHPERMLKGAEKDGMTVQSQGVIAVGALSGEQHQISGSMKDQDLFLKLVILDGLLPKGDKITFNASIVSMPVDQWQPVIEQVMASVVPTSELEALLQGYSQHKLFDGLITLDVRNNWDMTDHTDNVSWEPPLVSIYGAQMIRFAHGYNLTGSNGLLSKMKDPVIEKSEMYGIPAWKIVGTGVGVTYTTPMRTKTIPATTVLYLSDICLAKGDRFGYAITASDEMLVEHKAELDKLLSSVKLTLPEEAGPCDDLVTYEWNEGLKIGVPRSWRKNQDSKFQISWYDRALTTGADIRVSINHHTTDVHPITGYDHPAETLEQLTIDGYPATHYRKTHTGSDKIEKIYDYYIIDSRMRFKAATQQNTPSFFIVQFTTSPSAVAQPDIATHQRVLDSIVFGPEWESETLVKREAQSVTNIQGVDDPQTGPLGKAVDVTETVKNSEPTTEEAAVDAPAADPIQAEDAADETPVNPPIDEPKTEKPAAPSEAVAIQDDARQRYEQAKALREAGALLQKQGKLVEAVEKYRSSLSFYPDDKLEEHVRRIEQMLGNGGR</sequence>
<dbReference type="RefSeq" id="WP_144359145.1">
    <property type="nucleotide sequence ID" value="NZ_VMNH01000013.1"/>
</dbReference>
<accession>A0A558DQQ8</accession>
<keyword evidence="1" id="KW-0802">TPR repeat</keyword>